<keyword evidence="1" id="KW-0805">Transcription regulation</keyword>
<dbReference type="EMBL" id="QGKL01000021">
    <property type="protein sequence ID" value="PWQ97300.1"/>
    <property type="molecule type" value="Genomic_DNA"/>
</dbReference>
<dbReference type="InterPro" id="IPR009057">
    <property type="entry name" value="Homeodomain-like_sf"/>
</dbReference>
<evidence type="ECO:0000313" key="6">
    <source>
        <dbReference type="Proteomes" id="UP000245506"/>
    </source>
</evidence>
<protein>
    <submittedName>
        <fullName evidence="5">AraC family transcriptional regulator</fullName>
    </submittedName>
</protein>
<dbReference type="SMART" id="SM00342">
    <property type="entry name" value="HTH_ARAC"/>
    <property type="match status" value="1"/>
</dbReference>
<evidence type="ECO:0000256" key="3">
    <source>
        <dbReference type="ARBA" id="ARBA00023163"/>
    </source>
</evidence>
<dbReference type="InterPro" id="IPR050204">
    <property type="entry name" value="AraC_XylS_family_regulators"/>
</dbReference>
<organism evidence="5 6">
    <name type="scientific">Leucothrix arctica</name>
    <dbReference type="NCBI Taxonomy" id="1481894"/>
    <lineage>
        <taxon>Bacteria</taxon>
        <taxon>Pseudomonadati</taxon>
        <taxon>Pseudomonadota</taxon>
        <taxon>Gammaproteobacteria</taxon>
        <taxon>Thiotrichales</taxon>
        <taxon>Thiotrichaceae</taxon>
        <taxon>Leucothrix</taxon>
    </lineage>
</organism>
<evidence type="ECO:0000313" key="5">
    <source>
        <dbReference type="EMBL" id="PWQ97300.1"/>
    </source>
</evidence>
<keyword evidence="6" id="KW-1185">Reference proteome</keyword>
<dbReference type="PANTHER" id="PTHR46796:SF12">
    <property type="entry name" value="HTH-TYPE DNA-BINDING TRANSCRIPTIONAL ACTIVATOR EUTR"/>
    <property type="match status" value="1"/>
</dbReference>
<keyword evidence="3" id="KW-0804">Transcription</keyword>
<gene>
    <name evidence="5" type="ORF">DKT75_07105</name>
</gene>
<dbReference type="GO" id="GO:0003700">
    <property type="term" value="F:DNA-binding transcription factor activity"/>
    <property type="evidence" value="ECO:0007669"/>
    <property type="project" value="InterPro"/>
</dbReference>
<dbReference type="Proteomes" id="UP000245506">
    <property type="component" value="Unassembled WGS sequence"/>
</dbReference>
<dbReference type="GO" id="GO:0043565">
    <property type="term" value="F:sequence-specific DNA binding"/>
    <property type="evidence" value="ECO:0007669"/>
    <property type="project" value="InterPro"/>
</dbReference>
<comment type="caution">
    <text evidence="5">The sequence shown here is derived from an EMBL/GenBank/DDBJ whole genome shotgun (WGS) entry which is preliminary data.</text>
</comment>
<dbReference type="PROSITE" id="PS01124">
    <property type="entry name" value="HTH_ARAC_FAMILY_2"/>
    <property type="match status" value="1"/>
</dbReference>
<accession>A0A317CLX6</accession>
<reference evidence="5 6" key="1">
    <citation type="submission" date="2018-05" db="EMBL/GenBank/DDBJ databases">
        <title>Leucothrix arctica sp. nov., isolated from Arctic seawater.</title>
        <authorList>
            <person name="Choi A."/>
            <person name="Baek K."/>
        </authorList>
    </citation>
    <scope>NUCLEOTIDE SEQUENCE [LARGE SCALE GENOMIC DNA]</scope>
    <source>
        <strain evidence="5 6">IMCC9719</strain>
    </source>
</reference>
<feature type="domain" description="HTH araC/xylS-type" evidence="4">
    <location>
        <begin position="219"/>
        <end position="319"/>
    </location>
</feature>
<evidence type="ECO:0000256" key="2">
    <source>
        <dbReference type="ARBA" id="ARBA00023125"/>
    </source>
</evidence>
<dbReference type="Pfam" id="PF12833">
    <property type="entry name" value="HTH_18"/>
    <property type="match status" value="1"/>
</dbReference>
<evidence type="ECO:0000256" key="1">
    <source>
        <dbReference type="ARBA" id="ARBA00023015"/>
    </source>
</evidence>
<name>A0A317CLX6_9GAMM</name>
<dbReference type="OrthoDB" id="6003540at2"/>
<sequence>MKHPHFTPDAPIKRNSMTTATADDANEHASNLTNWEQCYDQISSGQFHGSITEIAFNGLQVFHEFTSHQLHQNCNVWPDSIWLGIAANKGSDSRINGISLGDNDLMCRPGNREFELITPQNHDIYGIVVRKEEMMCSADSQGMDINWSDFATYERLAIPESFMANLRFLLHRLLRETTVLPGAKLQQDIITMALLEILQSQQPCAETAQSYTRRKQVVDRITDYLEANKDRPIQITELCKAVGASRRTLQYSFESIVGISPIQYLRATRLNGARRSLLVARAETTVADVAADWGFLHLSQFTKDYRELFGERPSETRERWAA</sequence>
<dbReference type="InterPro" id="IPR018060">
    <property type="entry name" value="HTH_AraC"/>
</dbReference>
<keyword evidence="2" id="KW-0238">DNA-binding</keyword>
<dbReference type="SUPFAM" id="SSF46689">
    <property type="entry name" value="Homeodomain-like"/>
    <property type="match status" value="2"/>
</dbReference>
<evidence type="ECO:0000259" key="4">
    <source>
        <dbReference type="PROSITE" id="PS01124"/>
    </source>
</evidence>
<dbReference type="PANTHER" id="PTHR46796">
    <property type="entry name" value="HTH-TYPE TRANSCRIPTIONAL ACTIVATOR RHAS-RELATED"/>
    <property type="match status" value="1"/>
</dbReference>
<dbReference type="AlphaFoldDB" id="A0A317CLX6"/>
<dbReference type="Gene3D" id="1.10.10.60">
    <property type="entry name" value="Homeodomain-like"/>
    <property type="match status" value="1"/>
</dbReference>
<proteinExistence type="predicted"/>
<dbReference type="RefSeq" id="WP_109822728.1">
    <property type="nucleotide sequence ID" value="NZ_QGKL01000021.1"/>
</dbReference>